<evidence type="ECO:0000313" key="1">
    <source>
        <dbReference type="EMBL" id="KWV74238.1"/>
    </source>
</evidence>
<reference evidence="1 2" key="1">
    <citation type="submission" date="2015-05" db="EMBL/GenBank/DDBJ databases">
        <title>A genomic and transcriptomic approach to investigate the blue pigment phenotype in Pseudomonas fluorescens.</title>
        <authorList>
            <person name="Andreani N.A."/>
            <person name="Cardazzo B."/>
        </authorList>
    </citation>
    <scope>NUCLEOTIDE SEQUENCE [LARGE SCALE GENOMIC DNA]</scope>
    <source>
        <strain evidence="1 2">Ps_40</strain>
    </source>
</reference>
<accession>A0A109KRT4</accession>
<sequence>MKLKVDSINNRGKLSEEHVSLRVLQNCNLSRYMIMDTTFGEGGGISNEHRHIKWLPPYDVTAGMMVALWTGTGEDRVEMQGNTKWQYVFWNSGTHIWNDDGDAAVLLELSSWETTTVE</sequence>
<dbReference type="PATRIC" id="fig|294.195.peg.3369"/>
<organism evidence="1 2">
    <name type="scientific">Pseudomonas fluorescens</name>
    <dbReference type="NCBI Taxonomy" id="294"/>
    <lineage>
        <taxon>Bacteria</taxon>
        <taxon>Pseudomonadati</taxon>
        <taxon>Pseudomonadota</taxon>
        <taxon>Gammaproteobacteria</taxon>
        <taxon>Pseudomonadales</taxon>
        <taxon>Pseudomonadaceae</taxon>
        <taxon>Pseudomonas</taxon>
    </lineage>
</organism>
<evidence type="ECO:0000313" key="2">
    <source>
        <dbReference type="Proteomes" id="UP000063434"/>
    </source>
</evidence>
<dbReference type="AlphaFoldDB" id="A0A109KRT4"/>
<dbReference type="EMBL" id="LCYC01000041">
    <property type="protein sequence ID" value="KWV74238.1"/>
    <property type="molecule type" value="Genomic_DNA"/>
</dbReference>
<dbReference type="RefSeq" id="WP_014717940.1">
    <property type="nucleotide sequence ID" value="NZ_LCYC01000041.1"/>
</dbReference>
<proteinExistence type="predicted"/>
<comment type="caution">
    <text evidence="1">The sequence shown here is derived from an EMBL/GenBank/DDBJ whole genome shotgun (WGS) entry which is preliminary data.</text>
</comment>
<protein>
    <submittedName>
        <fullName evidence="1">Uncharacterized protein</fullName>
    </submittedName>
</protein>
<dbReference type="Proteomes" id="UP000063434">
    <property type="component" value="Unassembled WGS sequence"/>
</dbReference>
<gene>
    <name evidence="1" type="ORF">PFL603g_03152</name>
</gene>
<name>A0A109KRT4_PSEFL</name>